<evidence type="ECO:0000313" key="3">
    <source>
        <dbReference type="Proteomes" id="UP000823935"/>
    </source>
</evidence>
<keyword evidence="1" id="KW-0812">Transmembrane</keyword>
<accession>A0A9D1JKB5</accession>
<dbReference type="EMBL" id="DVIQ01000067">
    <property type="protein sequence ID" value="HIS32056.1"/>
    <property type="molecule type" value="Genomic_DNA"/>
</dbReference>
<gene>
    <name evidence="2" type="ORF">IAB44_11000</name>
</gene>
<evidence type="ECO:0000256" key="1">
    <source>
        <dbReference type="SAM" id="Phobius"/>
    </source>
</evidence>
<reference evidence="2" key="1">
    <citation type="submission" date="2020-10" db="EMBL/GenBank/DDBJ databases">
        <authorList>
            <person name="Gilroy R."/>
        </authorList>
    </citation>
    <scope>NUCLEOTIDE SEQUENCE</scope>
    <source>
        <strain evidence="2">CHK190-19873</strain>
    </source>
</reference>
<feature type="transmembrane region" description="Helical" evidence="1">
    <location>
        <begin position="155"/>
        <end position="177"/>
    </location>
</feature>
<feature type="transmembrane region" description="Helical" evidence="1">
    <location>
        <begin position="208"/>
        <end position="229"/>
    </location>
</feature>
<sequence>MDPNNIPMPAEQEKQEAISQILDAAFPRPVSFRRELWDTLCIAGIRTVFCGVGDCLALAVLLWAFCLFPASYLANRAGGLAQVLLLLSPLLYAALSLLTAWKDLQIGIREWTCTFRISAQIVSALRMLCFGAASVLVCVPANLLLWSVSGHLHPLGWMLALSLSSLFLYGTLSLLCLRLRGMMRILAAPIIWLIIGVIPLMWPPAAAWLNTIPTVVFCLLFACALLLYLTEMRRFCRRSIEGGFSYALH</sequence>
<organism evidence="2 3">
    <name type="scientific">Candidatus Limivivens intestinipullorum</name>
    <dbReference type="NCBI Taxonomy" id="2840858"/>
    <lineage>
        <taxon>Bacteria</taxon>
        <taxon>Bacillati</taxon>
        <taxon>Bacillota</taxon>
        <taxon>Clostridia</taxon>
        <taxon>Lachnospirales</taxon>
        <taxon>Lachnospiraceae</taxon>
        <taxon>Lachnospiraceae incertae sedis</taxon>
        <taxon>Candidatus Limivivens</taxon>
    </lineage>
</organism>
<name>A0A9D1JKB5_9FIRM</name>
<comment type="caution">
    <text evidence="2">The sequence shown here is derived from an EMBL/GenBank/DDBJ whole genome shotgun (WGS) entry which is preliminary data.</text>
</comment>
<dbReference type="Proteomes" id="UP000823935">
    <property type="component" value="Unassembled WGS sequence"/>
</dbReference>
<proteinExistence type="predicted"/>
<evidence type="ECO:0000313" key="2">
    <source>
        <dbReference type="EMBL" id="HIS32056.1"/>
    </source>
</evidence>
<keyword evidence="1" id="KW-0472">Membrane</keyword>
<feature type="transmembrane region" description="Helical" evidence="1">
    <location>
        <begin position="121"/>
        <end position="143"/>
    </location>
</feature>
<keyword evidence="1" id="KW-1133">Transmembrane helix</keyword>
<feature type="transmembrane region" description="Helical" evidence="1">
    <location>
        <begin position="184"/>
        <end position="202"/>
    </location>
</feature>
<feature type="transmembrane region" description="Helical" evidence="1">
    <location>
        <begin position="80"/>
        <end position="101"/>
    </location>
</feature>
<dbReference type="AlphaFoldDB" id="A0A9D1JKB5"/>
<protein>
    <submittedName>
        <fullName evidence="2">Uncharacterized protein</fullName>
    </submittedName>
</protein>
<reference evidence="2" key="2">
    <citation type="journal article" date="2021" name="PeerJ">
        <title>Extensive microbial diversity within the chicken gut microbiome revealed by metagenomics and culture.</title>
        <authorList>
            <person name="Gilroy R."/>
            <person name="Ravi A."/>
            <person name="Getino M."/>
            <person name="Pursley I."/>
            <person name="Horton D.L."/>
            <person name="Alikhan N.F."/>
            <person name="Baker D."/>
            <person name="Gharbi K."/>
            <person name="Hall N."/>
            <person name="Watson M."/>
            <person name="Adriaenssens E.M."/>
            <person name="Foster-Nyarko E."/>
            <person name="Jarju S."/>
            <person name="Secka A."/>
            <person name="Antonio M."/>
            <person name="Oren A."/>
            <person name="Chaudhuri R.R."/>
            <person name="La Ragione R."/>
            <person name="Hildebrand F."/>
            <person name="Pallen M.J."/>
        </authorList>
    </citation>
    <scope>NUCLEOTIDE SEQUENCE</scope>
    <source>
        <strain evidence="2">CHK190-19873</strain>
    </source>
</reference>